<gene>
    <name evidence="3" type="ORF">ACH3VR_19255</name>
</gene>
<protein>
    <submittedName>
        <fullName evidence="3">NADP-dependent oxidoreductase</fullName>
        <ecNumber evidence="3">1.-.-.-</ecNumber>
    </submittedName>
</protein>
<dbReference type="Pfam" id="PF08240">
    <property type="entry name" value="ADH_N"/>
    <property type="match status" value="1"/>
</dbReference>
<organism evidence="3 4">
    <name type="scientific">Microbacterium alkaliflavum</name>
    <dbReference type="NCBI Taxonomy" id="3248839"/>
    <lineage>
        <taxon>Bacteria</taxon>
        <taxon>Bacillati</taxon>
        <taxon>Actinomycetota</taxon>
        <taxon>Actinomycetes</taxon>
        <taxon>Micrococcales</taxon>
        <taxon>Microbacteriaceae</taxon>
        <taxon>Microbacterium</taxon>
    </lineage>
</organism>
<accession>A0ABW7QCE6</accession>
<dbReference type="Gene3D" id="3.90.180.10">
    <property type="entry name" value="Medium-chain alcohol dehydrogenases, catalytic domain"/>
    <property type="match status" value="1"/>
</dbReference>
<dbReference type="SMART" id="SM00829">
    <property type="entry name" value="PKS_ER"/>
    <property type="match status" value="1"/>
</dbReference>
<comment type="caution">
    <text evidence="3">The sequence shown here is derived from an EMBL/GenBank/DDBJ whole genome shotgun (WGS) entry which is preliminary data.</text>
</comment>
<dbReference type="EMBL" id="JBIQWL010000010">
    <property type="protein sequence ID" value="MFH8252514.1"/>
    <property type="molecule type" value="Genomic_DNA"/>
</dbReference>
<dbReference type="InterPro" id="IPR013149">
    <property type="entry name" value="ADH-like_C"/>
</dbReference>
<keyword evidence="4" id="KW-1185">Reference proteome</keyword>
<dbReference type="SUPFAM" id="SSF50129">
    <property type="entry name" value="GroES-like"/>
    <property type="match status" value="1"/>
</dbReference>
<evidence type="ECO:0000259" key="2">
    <source>
        <dbReference type="SMART" id="SM00829"/>
    </source>
</evidence>
<dbReference type="GO" id="GO:0016491">
    <property type="term" value="F:oxidoreductase activity"/>
    <property type="evidence" value="ECO:0007669"/>
    <property type="project" value="UniProtKB-KW"/>
</dbReference>
<dbReference type="InterPro" id="IPR036291">
    <property type="entry name" value="NAD(P)-bd_dom_sf"/>
</dbReference>
<dbReference type="Proteomes" id="UP001610861">
    <property type="component" value="Unassembled WGS sequence"/>
</dbReference>
<dbReference type="PANTHER" id="PTHR44013">
    <property type="entry name" value="ZINC-TYPE ALCOHOL DEHYDROGENASE-LIKE PROTEIN C16A3.02C"/>
    <property type="match status" value="1"/>
</dbReference>
<reference evidence="3 4" key="1">
    <citation type="submission" date="2024-09" db="EMBL/GenBank/DDBJ databases">
        <authorList>
            <person name="Pan X."/>
        </authorList>
    </citation>
    <scope>NUCLEOTIDE SEQUENCE [LARGE SCALE GENOMIC DNA]</scope>
    <source>
        <strain evidence="3 4">B2969</strain>
    </source>
</reference>
<proteinExistence type="predicted"/>
<evidence type="ECO:0000313" key="4">
    <source>
        <dbReference type="Proteomes" id="UP001610861"/>
    </source>
</evidence>
<sequence length="310" mass="31685">MKAYAVSAQGEQPAHIDIDTPEPEPGEVRVRVIAASVNDFDLAVAAGYMGGFFEHRYPVVLGREFAGVVDAVADDVSGIEVGDRVLGVVSKPFLREGAFAEYTTAYADGGLIVAPEVLSDAEAASLAHTGSTALSILASIGEPEGKTVLIVGATGGVGTLLVQLAAAAGVTVIATGRTSAGRELLSELGATHTVDYANLESEVAALAPDGVDAAVHLSGDASAFSALVKDGGMFISPILYSPEMFGDAERLTFVPIAGYPSAEALATLAGLTASGDLRVIVDRERAFDDIGLALGEFGHETLGNIVIRIG</sequence>
<feature type="region of interest" description="Disordered" evidence="1">
    <location>
        <begin position="1"/>
        <end position="22"/>
    </location>
</feature>
<dbReference type="InterPro" id="IPR020843">
    <property type="entry name" value="ER"/>
</dbReference>
<dbReference type="InterPro" id="IPR011032">
    <property type="entry name" value="GroES-like_sf"/>
</dbReference>
<name>A0ABW7QCE6_9MICO</name>
<evidence type="ECO:0000313" key="3">
    <source>
        <dbReference type="EMBL" id="MFH8252514.1"/>
    </source>
</evidence>
<dbReference type="SUPFAM" id="SSF51735">
    <property type="entry name" value="NAD(P)-binding Rossmann-fold domains"/>
    <property type="match status" value="1"/>
</dbReference>
<dbReference type="Gene3D" id="3.40.50.720">
    <property type="entry name" value="NAD(P)-binding Rossmann-like Domain"/>
    <property type="match status" value="1"/>
</dbReference>
<dbReference type="RefSeq" id="WP_397557945.1">
    <property type="nucleotide sequence ID" value="NZ_JBIQWL010000010.1"/>
</dbReference>
<evidence type="ECO:0000256" key="1">
    <source>
        <dbReference type="SAM" id="MobiDB-lite"/>
    </source>
</evidence>
<dbReference type="CDD" id="cd05289">
    <property type="entry name" value="MDR_like_2"/>
    <property type="match status" value="1"/>
</dbReference>
<dbReference type="InterPro" id="IPR013154">
    <property type="entry name" value="ADH-like_N"/>
</dbReference>
<dbReference type="EC" id="1.-.-.-" evidence="3"/>
<feature type="domain" description="Enoyl reductase (ER)" evidence="2">
    <location>
        <begin position="10"/>
        <end position="307"/>
    </location>
</feature>
<dbReference type="InterPro" id="IPR052733">
    <property type="entry name" value="Chloroplast_QOR"/>
</dbReference>
<dbReference type="PANTHER" id="PTHR44013:SF1">
    <property type="entry name" value="ZINC-TYPE ALCOHOL DEHYDROGENASE-LIKE PROTEIN C16A3.02C"/>
    <property type="match status" value="1"/>
</dbReference>
<dbReference type="Pfam" id="PF00107">
    <property type="entry name" value="ADH_zinc_N"/>
    <property type="match status" value="1"/>
</dbReference>
<keyword evidence="3" id="KW-0560">Oxidoreductase</keyword>